<dbReference type="InterPro" id="IPR024096">
    <property type="entry name" value="NO_sig/Golgi_transp_ligand-bd"/>
</dbReference>
<dbReference type="GO" id="GO:0006888">
    <property type="term" value="P:endoplasmic reticulum to Golgi vesicle-mediated transport"/>
    <property type="evidence" value="ECO:0007669"/>
    <property type="project" value="TreeGrafter"/>
</dbReference>
<dbReference type="CDD" id="cd14943">
    <property type="entry name" value="TRAPPC5_Trs31"/>
    <property type="match status" value="1"/>
</dbReference>
<dbReference type="Pfam" id="PF04051">
    <property type="entry name" value="TRAPP"/>
    <property type="match status" value="1"/>
</dbReference>
<evidence type="ECO:0000256" key="9">
    <source>
        <dbReference type="ARBA" id="ARBA00068379"/>
    </source>
</evidence>
<evidence type="ECO:0000313" key="11">
    <source>
        <dbReference type="EMBL" id="KAK2160175.1"/>
    </source>
</evidence>
<evidence type="ECO:0000256" key="10">
    <source>
        <dbReference type="PIRNR" id="PIRNR017479"/>
    </source>
</evidence>
<gene>
    <name evidence="11" type="ORF">LSH36_138g00024</name>
</gene>
<keyword evidence="5 10" id="KW-0813">Transport</keyword>
<keyword evidence="8 10" id="KW-0333">Golgi apparatus</keyword>
<dbReference type="Proteomes" id="UP001208570">
    <property type="component" value="Unassembled WGS sequence"/>
</dbReference>
<comment type="subunit">
    <text evidence="10">Part of the multisubunit TRAPP (transport protein particle) complex.</text>
</comment>
<dbReference type="InterPro" id="IPR007194">
    <property type="entry name" value="TRAPP_component"/>
</dbReference>
<dbReference type="GO" id="GO:1990070">
    <property type="term" value="C:TRAPPI protein complex"/>
    <property type="evidence" value="ECO:0007669"/>
    <property type="project" value="TreeGrafter"/>
</dbReference>
<sequence length="187" mass="21227">MTTLGKQRSHILEKSLSKGKLEVNLGTYALLFSEIVQYCQNRVYTVPELHSKLSAMGQQVGIRILDILFLREKGYKRETKLLNMLLFIQTVLWKALIISIFECSFVTLCSLIKDYIIEQEPLVNKFISVPEETGSLNCAAFIGGIIEAVLNGCNFPAKVTTHWHKGTTFLIKFDESVILRDKQVEGR</sequence>
<dbReference type="PANTHER" id="PTHR20902">
    <property type="entry name" value="41-2 PROTEIN ANTIGEN-RELATED"/>
    <property type="match status" value="1"/>
</dbReference>
<dbReference type="FunFam" id="3.30.1380.20:FF:000005">
    <property type="entry name" value="Trafficking protein particle complex subunit 5"/>
    <property type="match status" value="1"/>
</dbReference>
<keyword evidence="7 10" id="KW-0931">ER-Golgi transport</keyword>
<comment type="subcellular location">
    <subcellularLocation>
        <location evidence="3">Endoplasmic reticulum</location>
    </subcellularLocation>
    <subcellularLocation>
        <location evidence="2 10">Golgi apparatus</location>
        <location evidence="2 10">cis-Golgi network</location>
    </subcellularLocation>
</comment>
<keyword evidence="6 10" id="KW-0256">Endoplasmic reticulum</keyword>
<evidence type="ECO:0000256" key="3">
    <source>
        <dbReference type="ARBA" id="ARBA00004240"/>
    </source>
</evidence>
<evidence type="ECO:0000256" key="7">
    <source>
        <dbReference type="ARBA" id="ARBA00022892"/>
    </source>
</evidence>
<comment type="caution">
    <text evidence="11">The sequence shown here is derived from an EMBL/GenBank/DDBJ whole genome shotgun (WGS) entry which is preliminary data.</text>
</comment>
<comment type="function">
    <text evidence="1 10">May play a role in vesicular transport from endoplasmic reticulum to Golgi.</text>
</comment>
<proteinExistence type="inferred from homology"/>
<comment type="similarity">
    <text evidence="4 10">Belongs to the TRAPP small subunits family. BET3 subfamily.</text>
</comment>
<protein>
    <recommendedName>
        <fullName evidence="9 10">Trafficking protein particle complex subunit 5</fullName>
    </recommendedName>
</protein>
<dbReference type="AlphaFoldDB" id="A0AAD9JWT4"/>
<keyword evidence="12" id="KW-1185">Reference proteome</keyword>
<reference evidence="11" key="1">
    <citation type="journal article" date="2023" name="Mol. Biol. Evol.">
        <title>Third-Generation Sequencing Reveals the Adaptive Role of the Epigenome in Three Deep-Sea Polychaetes.</title>
        <authorList>
            <person name="Perez M."/>
            <person name="Aroh O."/>
            <person name="Sun Y."/>
            <person name="Lan Y."/>
            <person name="Juniper S.K."/>
            <person name="Young C.R."/>
            <person name="Angers B."/>
            <person name="Qian P.Y."/>
        </authorList>
    </citation>
    <scope>NUCLEOTIDE SEQUENCE</scope>
    <source>
        <strain evidence="11">P08H-3</strain>
    </source>
</reference>
<dbReference type="GO" id="GO:0005783">
    <property type="term" value="C:endoplasmic reticulum"/>
    <property type="evidence" value="ECO:0007669"/>
    <property type="project" value="UniProtKB-SubCell"/>
</dbReference>
<evidence type="ECO:0000256" key="5">
    <source>
        <dbReference type="ARBA" id="ARBA00022448"/>
    </source>
</evidence>
<dbReference type="SUPFAM" id="SSF111126">
    <property type="entry name" value="Ligand-binding domain in the NO signalling and Golgi transport"/>
    <property type="match status" value="1"/>
</dbReference>
<evidence type="ECO:0000256" key="2">
    <source>
        <dbReference type="ARBA" id="ARBA00004222"/>
    </source>
</evidence>
<evidence type="ECO:0000256" key="4">
    <source>
        <dbReference type="ARBA" id="ARBA00006218"/>
    </source>
</evidence>
<dbReference type="EMBL" id="JAODUP010000138">
    <property type="protein sequence ID" value="KAK2160175.1"/>
    <property type="molecule type" value="Genomic_DNA"/>
</dbReference>
<dbReference type="PIRSF" id="PIRSF017479">
    <property type="entry name" value="TRAPP_I_complex_Trs31"/>
    <property type="match status" value="1"/>
</dbReference>
<evidence type="ECO:0000256" key="6">
    <source>
        <dbReference type="ARBA" id="ARBA00022824"/>
    </source>
</evidence>
<organism evidence="11 12">
    <name type="scientific">Paralvinella palmiformis</name>
    <dbReference type="NCBI Taxonomy" id="53620"/>
    <lineage>
        <taxon>Eukaryota</taxon>
        <taxon>Metazoa</taxon>
        <taxon>Spiralia</taxon>
        <taxon>Lophotrochozoa</taxon>
        <taxon>Annelida</taxon>
        <taxon>Polychaeta</taxon>
        <taxon>Sedentaria</taxon>
        <taxon>Canalipalpata</taxon>
        <taxon>Terebellida</taxon>
        <taxon>Terebelliformia</taxon>
        <taxon>Alvinellidae</taxon>
        <taxon>Paralvinella</taxon>
    </lineage>
</organism>
<name>A0AAD9JWT4_9ANNE</name>
<evidence type="ECO:0000256" key="1">
    <source>
        <dbReference type="ARBA" id="ARBA00002910"/>
    </source>
</evidence>
<dbReference type="InterPro" id="IPR016696">
    <property type="entry name" value="TRAPP-I_su5"/>
</dbReference>
<dbReference type="GO" id="GO:1990071">
    <property type="term" value="C:TRAPPII protein complex"/>
    <property type="evidence" value="ECO:0007669"/>
    <property type="project" value="TreeGrafter"/>
</dbReference>
<dbReference type="PANTHER" id="PTHR20902:SF0">
    <property type="entry name" value="TRAFFICKING PROTEIN PARTICLE COMPLEX SUBUNIT 5"/>
    <property type="match status" value="1"/>
</dbReference>
<dbReference type="Gene3D" id="3.30.1380.20">
    <property type="entry name" value="Trafficking protein particle complex subunit 3"/>
    <property type="match status" value="1"/>
</dbReference>
<evidence type="ECO:0000256" key="8">
    <source>
        <dbReference type="ARBA" id="ARBA00023034"/>
    </source>
</evidence>
<dbReference type="GO" id="GO:1990072">
    <property type="term" value="C:TRAPPIII protein complex"/>
    <property type="evidence" value="ECO:0007669"/>
    <property type="project" value="TreeGrafter"/>
</dbReference>
<accession>A0AAD9JWT4</accession>
<evidence type="ECO:0000313" key="12">
    <source>
        <dbReference type="Proteomes" id="UP001208570"/>
    </source>
</evidence>